<dbReference type="Pfam" id="PF01185">
    <property type="entry name" value="Hydrophobin"/>
    <property type="match status" value="1"/>
</dbReference>
<comment type="subcellular location">
    <subcellularLocation>
        <location evidence="2">Secreted</location>
        <location evidence="2">Cell wall</location>
    </subcellularLocation>
</comment>
<name>A0AAJ0CPW8_9HYPO</name>
<keyword evidence="4" id="KW-1185">Reference proteome</keyword>
<comment type="caution">
    <text evidence="3">The sequence shown here is derived from an EMBL/GenBank/DDBJ whole genome shotgun (WGS) entry which is preliminary data.</text>
</comment>
<reference evidence="3" key="1">
    <citation type="submission" date="2023-06" db="EMBL/GenBank/DDBJ databases">
        <title>Conoideocrella luteorostrata (Hypocreales: Clavicipitaceae), a potential biocontrol fungus for elongate hemlock scale in United States Christmas tree production areas.</title>
        <authorList>
            <person name="Barrett H."/>
            <person name="Lovett B."/>
            <person name="Macias A.M."/>
            <person name="Stajich J.E."/>
            <person name="Kasson M.T."/>
        </authorList>
    </citation>
    <scope>NUCLEOTIDE SEQUENCE</scope>
    <source>
        <strain evidence="3">ARSEF 14590</strain>
    </source>
</reference>
<evidence type="ECO:0000313" key="3">
    <source>
        <dbReference type="EMBL" id="KAK2600070.1"/>
    </source>
</evidence>
<evidence type="ECO:0000313" key="4">
    <source>
        <dbReference type="Proteomes" id="UP001251528"/>
    </source>
</evidence>
<keyword evidence="2" id="KW-0732">Signal</keyword>
<sequence>MLFKAVILAFAAVAVAMPTNWECQSGDCQEDVYGNNDGNNGDWDSEGNNGQKIGDICGNGNTVHCCNDESAKKLTSHGFIPLTADLQNALGQCNDITGSVLGGAAAVNPACSQQAVCCGKTEQNGLVNIGCTPVNV</sequence>
<keyword evidence="2" id="KW-0134">Cell wall</keyword>
<dbReference type="InterPro" id="IPR001338">
    <property type="entry name" value="Class_I_Hydrophobin"/>
</dbReference>
<dbReference type="CDD" id="cd23507">
    <property type="entry name" value="hydrophobin_I"/>
    <property type="match status" value="1"/>
</dbReference>
<feature type="chain" id="PRO_5042315071" description="Hydrophobin" evidence="2">
    <location>
        <begin position="17"/>
        <end position="136"/>
    </location>
</feature>
<protein>
    <recommendedName>
        <fullName evidence="2">Hydrophobin</fullName>
    </recommendedName>
</protein>
<dbReference type="GO" id="GO:0005199">
    <property type="term" value="F:structural constituent of cell wall"/>
    <property type="evidence" value="ECO:0007669"/>
    <property type="project" value="InterPro"/>
</dbReference>
<keyword evidence="2" id="KW-0964">Secreted</keyword>
<dbReference type="AlphaFoldDB" id="A0AAJ0CPW8"/>
<evidence type="ECO:0000256" key="2">
    <source>
        <dbReference type="RuleBase" id="RU365009"/>
    </source>
</evidence>
<comment type="similarity">
    <text evidence="2">Belongs to the fungal hydrophobin family.</text>
</comment>
<feature type="signal peptide" evidence="2">
    <location>
        <begin position="1"/>
        <end position="16"/>
    </location>
</feature>
<dbReference type="EMBL" id="JASWJB010000084">
    <property type="protein sequence ID" value="KAK2600070.1"/>
    <property type="molecule type" value="Genomic_DNA"/>
</dbReference>
<organism evidence="3 4">
    <name type="scientific">Conoideocrella luteorostrata</name>
    <dbReference type="NCBI Taxonomy" id="1105319"/>
    <lineage>
        <taxon>Eukaryota</taxon>
        <taxon>Fungi</taxon>
        <taxon>Dikarya</taxon>
        <taxon>Ascomycota</taxon>
        <taxon>Pezizomycotina</taxon>
        <taxon>Sordariomycetes</taxon>
        <taxon>Hypocreomycetidae</taxon>
        <taxon>Hypocreales</taxon>
        <taxon>Clavicipitaceae</taxon>
        <taxon>Conoideocrella</taxon>
    </lineage>
</organism>
<gene>
    <name evidence="3" type="ORF">QQS21_005234</name>
</gene>
<keyword evidence="1 2" id="KW-1015">Disulfide bond</keyword>
<accession>A0AAJ0CPW8</accession>
<dbReference type="Proteomes" id="UP001251528">
    <property type="component" value="Unassembled WGS sequence"/>
</dbReference>
<dbReference type="GO" id="GO:0009277">
    <property type="term" value="C:fungal-type cell wall"/>
    <property type="evidence" value="ECO:0007669"/>
    <property type="project" value="InterPro"/>
</dbReference>
<dbReference type="SMART" id="SM00075">
    <property type="entry name" value="HYDRO"/>
    <property type="match status" value="1"/>
</dbReference>
<evidence type="ECO:0000256" key="1">
    <source>
        <dbReference type="ARBA" id="ARBA00023157"/>
    </source>
</evidence>
<proteinExistence type="inferred from homology"/>